<dbReference type="PANTHER" id="PTHR24006">
    <property type="entry name" value="UBIQUITIN CARBOXYL-TERMINAL HYDROLASE"/>
    <property type="match status" value="1"/>
</dbReference>
<dbReference type="InterPro" id="IPR038765">
    <property type="entry name" value="Papain-like_cys_pep_sf"/>
</dbReference>
<accession>A0A6B2KWJ0</accession>
<organism evidence="3">
    <name type="scientific">Arcella intermedia</name>
    <dbReference type="NCBI Taxonomy" id="1963864"/>
    <lineage>
        <taxon>Eukaryota</taxon>
        <taxon>Amoebozoa</taxon>
        <taxon>Tubulinea</taxon>
        <taxon>Elardia</taxon>
        <taxon>Arcellinida</taxon>
        <taxon>Sphaerothecina</taxon>
        <taxon>Arcellidae</taxon>
        <taxon>Arcella</taxon>
    </lineage>
</organism>
<evidence type="ECO:0000259" key="2">
    <source>
        <dbReference type="PROSITE" id="PS50235"/>
    </source>
</evidence>
<feature type="compositionally biased region" description="Basic residues" evidence="1">
    <location>
        <begin position="1018"/>
        <end position="1038"/>
    </location>
</feature>
<evidence type="ECO:0000256" key="1">
    <source>
        <dbReference type="SAM" id="MobiDB-lite"/>
    </source>
</evidence>
<dbReference type="SUPFAM" id="SSF54001">
    <property type="entry name" value="Cysteine proteinases"/>
    <property type="match status" value="1"/>
</dbReference>
<reference evidence="3" key="1">
    <citation type="journal article" date="2020" name="J. Eukaryot. Microbiol.">
        <title>De novo Sequencing, Assembly and Annotation of the Transcriptome for the Free-Living Testate Amoeba Arcella intermedia.</title>
        <authorList>
            <person name="Ribeiro G.M."/>
            <person name="Porfirio-Sousa A.L."/>
            <person name="Maurer-Alcala X.X."/>
            <person name="Katz L.A."/>
            <person name="Lahr D.J.G."/>
        </authorList>
    </citation>
    <scope>NUCLEOTIDE SEQUENCE</scope>
</reference>
<feature type="region of interest" description="Disordered" evidence="1">
    <location>
        <begin position="1104"/>
        <end position="1133"/>
    </location>
</feature>
<feature type="domain" description="USP" evidence="2">
    <location>
        <begin position="1"/>
        <end position="317"/>
    </location>
</feature>
<dbReference type="GO" id="GO:0005634">
    <property type="term" value="C:nucleus"/>
    <property type="evidence" value="ECO:0007669"/>
    <property type="project" value="TreeGrafter"/>
</dbReference>
<dbReference type="InterPro" id="IPR001394">
    <property type="entry name" value="Peptidase_C19_UCH"/>
</dbReference>
<dbReference type="Gene3D" id="3.90.70.10">
    <property type="entry name" value="Cysteine proteinases"/>
    <property type="match status" value="1"/>
</dbReference>
<protein>
    <recommendedName>
        <fullName evidence="2">USP domain-containing protein</fullName>
    </recommendedName>
</protein>
<dbReference type="EMBL" id="GIBP01000185">
    <property type="protein sequence ID" value="NDV29154.1"/>
    <property type="molecule type" value="Transcribed_RNA"/>
</dbReference>
<dbReference type="InterPro" id="IPR029071">
    <property type="entry name" value="Ubiquitin-like_domsf"/>
</dbReference>
<dbReference type="GO" id="GO:0016579">
    <property type="term" value="P:protein deubiquitination"/>
    <property type="evidence" value="ECO:0007669"/>
    <property type="project" value="InterPro"/>
</dbReference>
<dbReference type="InterPro" id="IPR024682">
    <property type="entry name" value="Npl4_Ub-like_dom"/>
</dbReference>
<dbReference type="PANTHER" id="PTHR24006:SF702">
    <property type="entry name" value="UBIQUITIN CARBOXYL-TERMINAL HYDROLASE 47"/>
    <property type="match status" value="1"/>
</dbReference>
<dbReference type="Pfam" id="PF11543">
    <property type="entry name" value="UN_NPL4"/>
    <property type="match status" value="1"/>
</dbReference>
<sequence>MFALLQKGDQAALSTENLTQSFKWESWQTREQHDVHELNRVLFDAIERSLAHTSGKNLLQSLYNGVQVNKIICRTCLSVSERTETFQDIGIPVYHYNGVEESFMSIVTPEPLVGDNQYFCDTCLRKVDADRSVTFRKVPPILNLCLGRFEYNISTGNRVKNSRVFRFPLVLDVHPYTEEGSPAVTGQEFPVFVGQESGGNQENAENEEKDVEKQEPLVIGDSQKSANLYDLCDVIIHVGSSAGHGHYHSYIRDFLNEGNFILKDDKDEQQTIPENYPEFGHWYDFNDSMVTPIPTEKISTQYGGKSECAYMLVYRSRSLQTVREVVLPENLAKLVEEHNATIEKERFQIKEKAHKIKILVSSEEKFRIDSDGRLIEKEGQEMEGEGEELNFFDLYNEETIKQKTVEAFKEFEVDLRDKVSQFLSFLSTEFKNVPALTNIHLHRVFDENKKIHILKPLLIPDPQTSELSYGDLTLKDIGLHSKMKIFVWNGQSIQGVPFKTDNFKFNLPVAYSNPDKPSESLSLVLPISEYTTLKEIKDLLQITTKLVPAEQNLLVISQSDLKSQKPNTIPPKKKGIPLRQSDELNAFDLRLEGCWIWVDKFIDPANSAETTANVEESSENPTVFVTVLDYASGSGEKTFEVDKGVTLQVLKVMIISLLNLSVTEDAVVLRRCNSGTPGGLYTNEKLTVDYVQLAEFGEGTVIIEMKDTPTEWGYPVSVEIEITGLEWPSPVTIMAVETWTIEKLKSEVAQVIKRDPSQCRLYAKYWKSRKLVTDEGQTLKKAKIVGGDTLWLQEGPAPLRAQITINFDLYTPSFTVPTSLPAKYQNMYSPLLHLSSWNNSLNLDNFSVTSLSTKLDFSATEHRLKDVKETLRRSVPMLSELAPPPQTRLRIWHKQRLLKPENATLKQLYLTQDTSLTVQIVQQDTEEEKNPNLDGEGEGEGVLLYVHHRQPGAGFQKPIEWMFGGLHVEELVNGLVQSFQIPKEVILVARFQMYKGYWEIIYNGSKEVPEVKQEVKTTNKKPKKTKKQRQRQKQRQKHRPFLIDGSLIAIQDLRLDPTNSDSFAVEAANFNSSLHSMYQYFPRGTKEEGRANWKQAPEVGLRIDVSDEEYSYEEITDEEDPDDDNDNNDNEEE</sequence>
<evidence type="ECO:0000313" key="3">
    <source>
        <dbReference type="EMBL" id="NDV29154.1"/>
    </source>
</evidence>
<dbReference type="SUPFAM" id="SSF54236">
    <property type="entry name" value="Ubiquitin-like"/>
    <property type="match status" value="1"/>
</dbReference>
<dbReference type="InterPro" id="IPR028889">
    <property type="entry name" value="USP"/>
</dbReference>
<name>A0A6B2KWJ0_9EUKA</name>
<feature type="compositionally biased region" description="Acidic residues" evidence="1">
    <location>
        <begin position="1106"/>
        <end position="1133"/>
    </location>
</feature>
<dbReference type="GO" id="GO:0005829">
    <property type="term" value="C:cytosol"/>
    <property type="evidence" value="ECO:0007669"/>
    <property type="project" value="TreeGrafter"/>
</dbReference>
<dbReference type="PROSITE" id="PS50235">
    <property type="entry name" value="USP_3"/>
    <property type="match status" value="1"/>
</dbReference>
<dbReference type="InterPro" id="IPR050164">
    <property type="entry name" value="Peptidase_C19"/>
</dbReference>
<dbReference type="GO" id="GO:0004843">
    <property type="term" value="F:cysteine-type deubiquitinase activity"/>
    <property type="evidence" value="ECO:0007669"/>
    <property type="project" value="InterPro"/>
</dbReference>
<dbReference type="AlphaFoldDB" id="A0A6B2KWJ0"/>
<proteinExistence type="predicted"/>
<feature type="region of interest" description="Disordered" evidence="1">
    <location>
        <begin position="1011"/>
        <end position="1038"/>
    </location>
</feature>
<dbReference type="Pfam" id="PF00443">
    <property type="entry name" value="UCH"/>
    <property type="match status" value="1"/>
</dbReference>